<evidence type="ECO:0000256" key="3">
    <source>
        <dbReference type="ARBA" id="ARBA00022729"/>
    </source>
</evidence>
<dbReference type="KEGG" id="capn:CBG49_06160"/>
<evidence type="ECO:0000313" key="7">
    <source>
        <dbReference type="EMBL" id="ASF42687.1"/>
    </source>
</evidence>
<feature type="domain" description="RagB/SusD" evidence="6">
    <location>
        <begin position="402"/>
        <end position="484"/>
    </location>
</feature>
<sequence>MKKIYTIIAVVALLFTACSKDSLKLQNPNEPGLENLRTEEGIQKFALGVYAPMKGGVNYYAWFALTLHNLMGDSTTAFALNFGFCYSNLMFTITRPDGTVVKSSLLGERTQGAVLKQLNIRENGNENAFNNEWMAMYGVLGHCNLALKLLDDNEVVFKDNAEVKKKTYQAWFLWWKAFAYSRIGSLYAKGVITNEYNVLSNNYQSHEAIITEANRIFEEAKAILATIPEGDTTYSGLIDAFIPSQFKEGNGGIITPQMFIRNINTYIARNILVNKYASDLTATDLSQIETLVNNGIQQGDKIFTMRSMANTTLCFVSETAWTPYRILVGWENLSERLVQDFKAGDNRYTRNVVRRSSVLFNPRNRGYGISTRYALKDGGDYASTTAGVVELPFAGTYEENQLMLAEVKLRKDNDIDGALTLVDAVRTYQNAGLAAVAGTGLTKEQALEELRKERRIGLFLKGTSFYDARRWGILKPVAQGGGRTNANVVVAADGTTEACTIDYQYLEWFDVPASETDFNPLN</sequence>
<dbReference type="Gene3D" id="1.25.40.390">
    <property type="match status" value="2"/>
</dbReference>
<keyword evidence="5" id="KW-0998">Cell outer membrane</keyword>
<reference evidence="8" key="1">
    <citation type="submission" date="2017-06" db="EMBL/GenBank/DDBJ databases">
        <title>Complete genome sequence of Capnocytophaga sp. KCOM 1579 (=ChDC OS43) isolated from a human refractory periapical abscess lesion.</title>
        <authorList>
            <person name="Kook J.-K."/>
            <person name="Park S.-N."/>
            <person name="Lim Y.K."/>
            <person name="Roh H."/>
        </authorList>
    </citation>
    <scope>NUCLEOTIDE SEQUENCE [LARGE SCALE GENOMIC DNA]</scope>
    <source>
        <strain evidence="8">ChDC OS43</strain>
    </source>
</reference>
<evidence type="ECO:0000259" key="6">
    <source>
        <dbReference type="Pfam" id="PF07980"/>
    </source>
</evidence>
<keyword evidence="3" id="KW-0732">Signal</keyword>
<dbReference type="Proteomes" id="UP000197007">
    <property type="component" value="Chromosome"/>
</dbReference>
<name>A0A1Z4BN51_9FLAO</name>
<dbReference type="PROSITE" id="PS51257">
    <property type="entry name" value="PROKAR_LIPOPROTEIN"/>
    <property type="match status" value="1"/>
</dbReference>
<organism evidence="7 8">
    <name type="scientific">Capnocytophaga endodontalis</name>
    <dbReference type="NCBI Taxonomy" id="2708117"/>
    <lineage>
        <taxon>Bacteria</taxon>
        <taxon>Pseudomonadati</taxon>
        <taxon>Bacteroidota</taxon>
        <taxon>Flavobacteriia</taxon>
        <taxon>Flavobacteriales</taxon>
        <taxon>Flavobacteriaceae</taxon>
        <taxon>Capnocytophaga</taxon>
    </lineage>
</organism>
<gene>
    <name evidence="7" type="ORF">CBG49_06160</name>
</gene>
<evidence type="ECO:0000256" key="4">
    <source>
        <dbReference type="ARBA" id="ARBA00023136"/>
    </source>
</evidence>
<comment type="similarity">
    <text evidence="2">Belongs to the SusD family.</text>
</comment>
<dbReference type="GO" id="GO:0009279">
    <property type="term" value="C:cell outer membrane"/>
    <property type="evidence" value="ECO:0007669"/>
    <property type="project" value="UniProtKB-SubCell"/>
</dbReference>
<dbReference type="InterPro" id="IPR012944">
    <property type="entry name" value="SusD_RagB_dom"/>
</dbReference>
<dbReference type="AlphaFoldDB" id="A0A1Z4BN51"/>
<evidence type="ECO:0000256" key="2">
    <source>
        <dbReference type="ARBA" id="ARBA00006275"/>
    </source>
</evidence>
<evidence type="ECO:0000313" key="8">
    <source>
        <dbReference type="Proteomes" id="UP000197007"/>
    </source>
</evidence>
<dbReference type="EMBL" id="CP022022">
    <property type="protein sequence ID" value="ASF42687.1"/>
    <property type="molecule type" value="Genomic_DNA"/>
</dbReference>
<dbReference type="SUPFAM" id="SSF48452">
    <property type="entry name" value="TPR-like"/>
    <property type="match status" value="1"/>
</dbReference>
<protein>
    <recommendedName>
        <fullName evidence="6">RagB/SusD domain-containing protein</fullName>
    </recommendedName>
</protein>
<keyword evidence="4" id="KW-0472">Membrane</keyword>
<dbReference type="Pfam" id="PF07980">
    <property type="entry name" value="SusD_RagB"/>
    <property type="match status" value="1"/>
</dbReference>
<evidence type="ECO:0000256" key="1">
    <source>
        <dbReference type="ARBA" id="ARBA00004442"/>
    </source>
</evidence>
<accession>A0A1Z4BN51</accession>
<keyword evidence="8" id="KW-1185">Reference proteome</keyword>
<comment type="subcellular location">
    <subcellularLocation>
        <location evidence="1">Cell outer membrane</location>
    </subcellularLocation>
</comment>
<evidence type="ECO:0000256" key="5">
    <source>
        <dbReference type="ARBA" id="ARBA00023237"/>
    </source>
</evidence>
<dbReference type="InterPro" id="IPR011990">
    <property type="entry name" value="TPR-like_helical_dom_sf"/>
</dbReference>
<proteinExistence type="inferred from homology"/>
<dbReference type="RefSeq" id="WP_088593802.1">
    <property type="nucleotide sequence ID" value="NZ_CP022022.1"/>
</dbReference>